<evidence type="ECO:0008006" key="2">
    <source>
        <dbReference type="Google" id="ProtNLM"/>
    </source>
</evidence>
<name>A0A8S5VEF6_9CAUD</name>
<dbReference type="EMBL" id="BK016249">
    <property type="protein sequence ID" value="DAG05064.1"/>
    <property type="molecule type" value="Genomic_DNA"/>
</dbReference>
<reference evidence="1" key="1">
    <citation type="journal article" date="2021" name="Proc. Natl. Acad. Sci. U.S.A.">
        <title>A Catalog of Tens of Thousands of Viruses from Human Metagenomes Reveals Hidden Associations with Chronic Diseases.</title>
        <authorList>
            <person name="Tisza M.J."/>
            <person name="Buck C.B."/>
        </authorList>
    </citation>
    <scope>NUCLEOTIDE SEQUENCE</scope>
    <source>
        <strain evidence="1">Ctuy39</strain>
    </source>
</reference>
<organism evidence="1">
    <name type="scientific">Siphoviridae sp. ctuy39</name>
    <dbReference type="NCBI Taxonomy" id="2825719"/>
    <lineage>
        <taxon>Viruses</taxon>
        <taxon>Duplodnaviria</taxon>
        <taxon>Heunggongvirae</taxon>
        <taxon>Uroviricota</taxon>
        <taxon>Caudoviricetes</taxon>
    </lineage>
</organism>
<protein>
    <recommendedName>
        <fullName evidence="2">Lipoprotein</fullName>
    </recommendedName>
</protein>
<sequence length="200" mass="22070">MKKKIVALMLVGCLAMSITACGGEKDTVKKETTEQSNDDIKEEKGSLSEYVGKPLSELMSKVDELGYTATYLADGVDFTDFIDAMKDDYLTGDIKEDAKNKTVEVTLKLIANEEAEKIKTSLNEKFPEGDAWVIAENYGQEKFGDGFDLNFLMGKIDASAEDENTWFLKAECSLDGTDMTCEAKITGTKDAPKVISFDIY</sequence>
<proteinExistence type="predicted"/>
<accession>A0A8S5VEF6</accession>
<evidence type="ECO:0000313" key="1">
    <source>
        <dbReference type="EMBL" id="DAG05064.1"/>
    </source>
</evidence>
<dbReference type="PROSITE" id="PS51257">
    <property type="entry name" value="PROKAR_LIPOPROTEIN"/>
    <property type="match status" value="1"/>
</dbReference>